<dbReference type="EMBL" id="CP117416">
    <property type="protein sequence ID" value="WCT54205.1"/>
    <property type="molecule type" value="Genomic_DNA"/>
</dbReference>
<dbReference type="InterPro" id="IPR017853">
    <property type="entry name" value="GH"/>
</dbReference>
<protein>
    <submittedName>
        <fullName evidence="3">Glycoside hydrolase family 140 protein</fullName>
    </submittedName>
</protein>
<dbReference type="AlphaFoldDB" id="A0AAX3LWS6"/>
<dbReference type="KEGG" id="pka:PQ456_13435"/>
<keyword evidence="4" id="KW-1185">Reference proteome</keyword>
<dbReference type="Proteomes" id="UP001220509">
    <property type="component" value="Chromosome"/>
</dbReference>
<dbReference type="RefSeq" id="WP_273612747.1">
    <property type="nucleotide sequence ID" value="NZ_CP117416.1"/>
</dbReference>
<sequence>MSEIYDEHESIPQMSRLKVSPNQRFVIQEDGTPFFWLGDTAWELFHRLDREQALMYLTCRAEQGFNVVQAVALAELDGITTGNAYHRMPLLMNKAGVYDPCLPDTTGDYSYWDHVDYIVNTAATLGIYIAFLPTWGDKYNQLWGKGPEIFTADNAYTYGQWLGERYRNCNNIIWVLGGDRSLDQPHHIEIIDRLAEGLQAGDGHTHLITFHPKGSASSSQYVHPKSWLDFHMIQSGHAAGVRNNYVMIQHDYELQPIKPVLEAEPCYEDIPIDFQASNGYFDEVDVRQTAYYAVLAGSLGYTYGHHSVWCMSDGMYASTALDEIGDFIIMSWQQALTRPGAEQMKWLRQLMQSVDFVTGVPDQSVVTANFIGANYQVASRGVDYILVYCPQGLYVKVRLGILNTDQVSLNWYCPRSGQLYPIAIVANDGVHTLIAPSSGRGQDWVLYIHSVRKE</sequence>
<evidence type="ECO:0000313" key="3">
    <source>
        <dbReference type="EMBL" id="WCT54205.1"/>
    </source>
</evidence>
<dbReference type="Gene3D" id="3.20.20.80">
    <property type="entry name" value="Glycosidases"/>
    <property type="match status" value="1"/>
</dbReference>
<evidence type="ECO:0000259" key="1">
    <source>
        <dbReference type="Pfam" id="PF12904"/>
    </source>
</evidence>
<dbReference type="SUPFAM" id="SSF51445">
    <property type="entry name" value="(Trans)glycosidases"/>
    <property type="match status" value="1"/>
</dbReference>
<dbReference type="InterPro" id="IPR024749">
    <property type="entry name" value="Collagen-bd_put"/>
</dbReference>
<dbReference type="GO" id="GO:0016787">
    <property type="term" value="F:hydrolase activity"/>
    <property type="evidence" value="ECO:0007669"/>
    <property type="project" value="UniProtKB-KW"/>
</dbReference>
<evidence type="ECO:0000313" key="4">
    <source>
        <dbReference type="Proteomes" id="UP001220509"/>
    </source>
</evidence>
<feature type="domain" description="Putative collagen-binding" evidence="1">
    <location>
        <begin position="360"/>
        <end position="447"/>
    </location>
</feature>
<feature type="domain" description="Apiosidase-like catalytic" evidence="2">
    <location>
        <begin position="20"/>
        <end position="357"/>
    </location>
</feature>
<organism evidence="3 4">
    <name type="scientific">Paenibacillus kyungheensis</name>
    <dbReference type="NCBI Taxonomy" id="1452732"/>
    <lineage>
        <taxon>Bacteria</taxon>
        <taxon>Bacillati</taxon>
        <taxon>Bacillota</taxon>
        <taxon>Bacilli</taxon>
        <taxon>Bacillales</taxon>
        <taxon>Paenibacillaceae</taxon>
        <taxon>Paenibacillus</taxon>
    </lineage>
</organism>
<dbReference type="PANTHER" id="PTHR37836:SF3">
    <property type="entry name" value="ENDOGLUCANASE"/>
    <property type="match status" value="1"/>
</dbReference>
<dbReference type="PANTHER" id="PTHR37836">
    <property type="entry name" value="LMO1036 PROTEIN"/>
    <property type="match status" value="1"/>
</dbReference>
<dbReference type="Pfam" id="PF13204">
    <property type="entry name" value="Apiosidase"/>
    <property type="match status" value="1"/>
</dbReference>
<dbReference type="Pfam" id="PF12904">
    <property type="entry name" value="Collagen_bind_2"/>
    <property type="match status" value="1"/>
</dbReference>
<dbReference type="InterPro" id="IPR025277">
    <property type="entry name" value="Apiosidase-like_cat_dom"/>
</dbReference>
<accession>A0AAX3LWS6</accession>
<gene>
    <name evidence="3" type="ORF">PQ456_13435</name>
</gene>
<keyword evidence="3" id="KW-0378">Hydrolase</keyword>
<evidence type="ECO:0000259" key="2">
    <source>
        <dbReference type="Pfam" id="PF13204"/>
    </source>
</evidence>
<reference evidence="3 4" key="1">
    <citation type="submission" date="2023-02" db="EMBL/GenBank/DDBJ databases">
        <title>Genome sequence of Paenibacillus kyungheensis KACC 18744.</title>
        <authorList>
            <person name="Kim S."/>
            <person name="Heo J."/>
            <person name="Kwon S.-W."/>
        </authorList>
    </citation>
    <scope>NUCLEOTIDE SEQUENCE [LARGE SCALE GENOMIC DNA]</scope>
    <source>
        <strain evidence="3 4">KACC 18744</strain>
    </source>
</reference>
<name>A0AAX3LWS6_9BACL</name>
<proteinExistence type="predicted"/>